<gene>
    <name evidence="1" type="ORF">IPO85_14210</name>
</gene>
<dbReference type="Proteomes" id="UP000808349">
    <property type="component" value="Unassembled WGS sequence"/>
</dbReference>
<proteinExistence type="predicted"/>
<dbReference type="InterPro" id="IPR025345">
    <property type="entry name" value="DUF4249"/>
</dbReference>
<sequence>MKINNIIIILCLSFFSMSSCQKDIIISPKTYIGKLSIVSLITPNEFPKVYVYQTVPYFDPKTKAQQLFKRDVSVKMNGTNEQIIFQIDSIYNIPTCEYFLFWKGDRLIQENTSYNLEIIDGNKSYKASANTHISKVALDSVTYVKAFNDVFGEHEGVVLHFKDKQGEENYYRYKMNRFIFDTIVNPTGVISPCSYGKNNYVSEIGRTIYNDKNLDGQPFSFVFEPTYKHKEGQEAFVILQSVDKNIYTFFDNIDRSKIAQYNPFVEPVFIQPGQFGTDAIGVFGAYVSSDSLYFEYPE</sequence>
<dbReference type="PROSITE" id="PS51257">
    <property type="entry name" value="PROKAR_LIPOPROTEIN"/>
    <property type="match status" value="1"/>
</dbReference>
<name>A0A9D7SAY1_9BACT</name>
<evidence type="ECO:0000313" key="2">
    <source>
        <dbReference type="Proteomes" id="UP000808349"/>
    </source>
</evidence>
<dbReference type="Pfam" id="PF14054">
    <property type="entry name" value="DUF4249"/>
    <property type="match status" value="1"/>
</dbReference>
<dbReference type="EMBL" id="JADKFW010000012">
    <property type="protein sequence ID" value="MBK9718636.1"/>
    <property type="molecule type" value="Genomic_DNA"/>
</dbReference>
<protein>
    <submittedName>
        <fullName evidence="1">DUF4249 family protein</fullName>
    </submittedName>
</protein>
<evidence type="ECO:0000313" key="1">
    <source>
        <dbReference type="EMBL" id="MBK9718636.1"/>
    </source>
</evidence>
<dbReference type="AlphaFoldDB" id="A0A9D7SAY1"/>
<reference evidence="1 2" key="1">
    <citation type="submission" date="2020-10" db="EMBL/GenBank/DDBJ databases">
        <title>Connecting structure to function with the recovery of over 1000 high-quality activated sludge metagenome-assembled genomes encoding full-length rRNA genes using long-read sequencing.</title>
        <authorList>
            <person name="Singleton C.M."/>
            <person name="Petriglieri F."/>
            <person name="Kristensen J.M."/>
            <person name="Kirkegaard R.H."/>
            <person name="Michaelsen T.Y."/>
            <person name="Andersen M.H."/>
            <person name="Karst S.M."/>
            <person name="Dueholm M.S."/>
            <person name="Nielsen P.H."/>
            <person name="Albertsen M."/>
        </authorList>
    </citation>
    <scope>NUCLEOTIDE SEQUENCE [LARGE SCALE GENOMIC DNA]</scope>
    <source>
        <strain evidence="1">Ribe_18-Q3-R11-54_BAT3C.373</strain>
    </source>
</reference>
<comment type="caution">
    <text evidence="1">The sequence shown here is derived from an EMBL/GenBank/DDBJ whole genome shotgun (WGS) entry which is preliminary data.</text>
</comment>
<organism evidence="1 2">
    <name type="scientific">Candidatus Defluviibacterium haderslevense</name>
    <dbReference type="NCBI Taxonomy" id="2981993"/>
    <lineage>
        <taxon>Bacteria</taxon>
        <taxon>Pseudomonadati</taxon>
        <taxon>Bacteroidota</taxon>
        <taxon>Saprospiria</taxon>
        <taxon>Saprospirales</taxon>
        <taxon>Saprospiraceae</taxon>
        <taxon>Candidatus Defluviibacterium</taxon>
    </lineage>
</organism>
<accession>A0A9D7SAY1</accession>